<sequence length="390" mass="45821">MKFISFNISKYLDKFKKTASIAEKPSFIRTNKQISLIIGSIFAICVVSLCCYWFLKEKPYYEKLLLEKDEQIKTLKFLRMKRQKIDENAFEAKIAEYDEKIKNEYIPRSFYEEKIKESEEKLASYEGDYFSKKEHEKQMKELEQKFREDHLLEITAIKKESEKKTTRLEQKISLLKDKNFELTNIFDKSVGFIEKEKEALENALSAERKKAFISSLILPETQNKTLDANTLKKLVAIKEKLENIEKLNISLNSNTYFELGLISYYNGQYEKAIEQWENAVSLNKNNLRAYLCLGIAYNQENMSENAIIILKRAITVNPKHATLHLALARIYEEKELLDSAIYEYSKVLEIQPDTVEILNNLGNLYEKKGMKEEARKAFERYRKLKNDTTG</sequence>
<gene>
    <name evidence="5" type="ORF">KsCSTR_46260</name>
    <name evidence="6" type="ORF">KSMBR1_2430</name>
    <name evidence="4" type="ORF">kustc0770</name>
</gene>
<dbReference type="PANTHER" id="PTHR12558:SF13">
    <property type="entry name" value="CELL DIVISION CYCLE PROTEIN 27 HOMOLOG"/>
    <property type="match status" value="1"/>
</dbReference>
<feature type="repeat" description="TPR" evidence="1">
    <location>
        <begin position="287"/>
        <end position="320"/>
    </location>
</feature>
<dbReference type="EMBL" id="CT573073">
    <property type="protein sequence ID" value="CAJ71515.1"/>
    <property type="molecule type" value="Genomic_DNA"/>
</dbReference>
<feature type="repeat" description="TPR" evidence="1">
    <location>
        <begin position="253"/>
        <end position="286"/>
    </location>
</feature>
<dbReference type="Pfam" id="PF13414">
    <property type="entry name" value="TPR_11"/>
    <property type="match status" value="2"/>
</dbReference>
<feature type="repeat" description="TPR" evidence="1">
    <location>
        <begin position="355"/>
        <end position="388"/>
    </location>
</feature>
<accession>Q1PWA9</accession>
<dbReference type="EMBL" id="LT934425">
    <property type="protein sequence ID" value="SOH04917.1"/>
    <property type="molecule type" value="Genomic_DNA"/>
</dbReference>
<evidence type="ECO:0000313" key="7">
    <source>
        <dbReference type="Proteomes" id="UP000221734"/>
    </source>
</evidence>
<evidence type="ECO:0000313" key="8">
    <source>
        <dbReference type="Proteomes" id="UP000501926"/>
    </source>
</evidence>
<organism evidence="4">
    <name type="scientific">Kuenenia stuttgartiensis</name>
    <dbReference type="NCBI Taxonomy" id="174633"/>
    <lineage>
        <taxon>Bacteria</taxon>
        <taxon>Pseudomonadati</taxon>
        <taxon>Planctomycetota</taxon>
        <taxon>Candidatus Brocadiia</taxon>
        <taxon>Candidatus Brocadiales</taxon>
        <taxon>Candidatus Brocadiaceae</taxon>
        <taxon>Candidatus Kuenenia</taxon>
    </lineage>
</organism>
<dbReference type="Proteomes" id="UP000501926">
    <property type="component" value="Chromosome"/>
</dbReference>
<name>Q1PWA9_KUEST</name>
<evidence type="ECO:0000313" key="4">
    <source>
        <dbReference type="EMBL" id="CAJ71515.1"/>
    </source>
</evidence>
<dbReference type="SUPFAM" id="SSF48452">
    <property type="entry name" value="TPR-like"/>
    <property type="match status" value="1"/>
</dbReference>
<reference evidence="4" key="2">
    <citation type="submission" date="2006-01" db="EMBL/GenBank/DDBJ databases">
        <authorList>
            <person name="Genoscope"/>
        </authorList>
    </citation>
    <scope>NUCLEOTIDE SEQUENCE</scope>
</reference>
<dbReference type="OrthoDB" id="251602at2"/>
<dbReference type="Gene3D" id="1.25.40.10">
    <property type="entry name" value="Tetratricopeptide repeat domain"/>
    <property type="match status" value="2"/>
</dbReference>
<evidence type="ECO:0000256" key="2">
    <source>
        <dbReference type="SAM" id="Coils"/>
    </source>
</evidence>
<dbReference type="InterPro" id="IPR019734">
    <property type="entry name" value="TPR_rpt"/>
</dbReference>
<keyword evidence="3" id="KW-1133">Transmembrane helix</keyword>
<evidence type="ECO:0000256" key="3">
    <source>
        <dbReference type="SAM" id="Phobius"/>
    </source>
</evidence>
<reference evidence="6" key="4">
    <citation type="submission" date="2017-10" db="EMBL/GenBank/DDBJ databases">
        <authorList>
            <person name="Banno H."/>
            <person name="Chua N.-H."/>
        </authorList>
    </citation>
    <scope>NUCLEOTIDE SEQUENCE [LARGE SCALE GENOMIC DNA]</scope>
    <source>
        <strain evidence="6">Kuenenia_mbr1_ru-nijmegen</strain>
    </source>
</reference>
<dbReference type="PANTHER" id="PTHR12558">
    <property type="entry name" value="CELL DIVISION CYCLE 16,23,27"/>
    <property type="match status" value="1"/>
</dbReference>
<dbReference type="RefSeq" id="WP_099325579.1">
    <property type="nucleotide sequence ID" value="NZ_CP049055.1"/>
</dbReference>
<evidence type="ECO:0000313" key="5">
    <source>
        <dbReference type="EMBL" id="QII14005.1"/>
    </source>
</evidence>
<evidence type="ECO:0000256" key="1">
    <source>
        <dbReference type="PROSITE-ProRule" id="PRU00339"/>
    </source>
</evidence>
<keyword evidence="2" id="KW-0175">Coiled coil</keyword>
<proteinExistence type="predicted"/>
<dbReference type="InterPro" id="IPR011990">
    <property type="entry name" value="TPR-like_helical_dom_sf"/>
</dbReference>
<keyword evidence="1" id="KW-0802">TPR repeat</keyword>
<dbReference type="KEGG" id="kst:KSMBR1_2430"/>
<reference evidence="4" key="1">
    <citation type="journal article" date="2006" name="Nature">
        <title>Deciphering the evolution and metabolism of an anammox bacterium from a community genome.</title>
        <authorList>
            <person name="Strous M."/>
            <person name="Pelletier E."/>
            <person name="Mangenot S."/>
            <person name="Rattei T."/>
            <person name="Lehner A."/>
            <person name="Taylor M.W."/>
            <person name="Horn M."/>
            <person name="Daims H."/>
            <person name="Bartol-Mavel D."/>
            <person name="Wincker P."/>
            <person name="Barbe V."/>
            <person name="Fonknechten N."/>
            <person name="Vallenet D."/>
            <person name="Segurens B."/>
            <person name="Schenowitz-Truong C."/>
            <person name="Medigue C."/>
            <person name="Collingro A."/>
            <person name="Snel B."/>
            <person name="Dutilh B.E."/>
            <person name="OpDenCamp H.J.M."/>
            <person name="vanDerDrift C."/>
            <person name="Cirpus I."/>
            <person name="vanDePas-Schoonen K.T."/>
            <person name="Harhangi H.R."/>
            <person name="vanNiftrik L."/>
            <person name="Schmid M."/>
            <person name="Keltjens J."/>
            <person name="vanDeVossenberg J."/>
            <person name="Kartal B."/>
            <person name="Meier H."/>
            <person name="Frishman D."/>
            <person name="Huynen M.A."/>
            <person name="Mewes H."/>
            <person name="Weissenbach J."/>
            <person name="Jetten M.S.M."/>
            <person name="Wagner M."/>
            <person name="LePaslier D."/>
        </authorList>
    </citation>
    <scope>NUCLEOTIDE SEQUENCE</scope>
</reference>
<dbReference type="GO" id="GO:0016740">
    <property type="term" value="F:transferase activity"/>
    <property type="evidence" value="ECO:0007669"/>
    <property type="project" value="UniProtKB-KW"/>
</dbReference>
<dbReference type="PROSITE" id="PS50293">
    <property type="entry name" value="TPR_REGION"/>
    <property type="match status" value="1"/>
</dbReference>
<reference evidence="7" key="3">
    <citation type="submission" date="2017-10" db="EMBL/GenBank/DDBJ databases">
        <authorList>
            <person name="Frank J."/>
        </authorList>
    </citation>
    <scope>NUCLEOTIDE SEQUENCE [LARGE SCALE GENOMIC DNA]</scope>
</reference>
<keyword evidence="3" id="KW-0472">Membrane</keyword>
<protein>
    <submittedName>
        <fullName evidence="5">Putative O-linked GlcNAc transferase</fullName>
    </submittedName>
    <submittedName>
        <fullName evidence="4">Similar to O-linked GlcNAc transferase</fullName>
    </submittedName>
</protein>
<dbReference type="SMART" id="SM00028">
    <property type="entry name" value="TPR"/>
    <property type="match status" value="4"/>
</dbReference>
<dbReference type="Proteomes" id="UP000221734">
    <property type="component" value="Chromosome Kuenenia_stuttgartiensis_MBR1"/>
</dbReference>
<dbReference type="EMBL" id="CP049055">
    <property type="protein sequence ID" value="QII14005.1"/>
    <property type="molecule type" value="Genomic_DNA"/>
</dbReference>
<evidence type="ECO:0000313" key="6">
    <source>
        <dbReference type="EMBL" id="SOH04917.1"/>
    </source>
</evidence>
<dbReference type="PROSITE" id="PS50005">
    <property type="entry name" value="TPR"/>
    <property type="match status" value="4"/>
</dbReference>
<feature type="coiled-coil region" evidence="2">
    <location>
        <begin position="108"/>
        <end position="210"/>
    </location>
</feature>
<dbReference type="AlphaFoldDB" id="Q1PWA9"/>
<feature type="repeat" description="TPR" evidence="1">
    <location>
        <begin position="321"/>
        <end position="354"/>
    </location>
</feature>
<keyword evidence="4" id="KW-0808">Transferase</keyword>
<feature type="transmembrane region" description="Helical" evidence="3">
    <location>
        <begin position="34"/>
        <end position="55"/>
    </location>
</feature>
<reference evidence="5 8" key="5">
    <citation type="submission" date="2020-02" db="EMBL/GenBank/DDBJ databases">
        <title>Newly sequenced genome of strain CSTR1 showed variability in Candidatus Kuenenia stuttgartiensis genomes.</title>
        <authorList>
            <person name="Ding C."/>
            <person name="Adrian L."/>
        </authorList>
    </citation>
    <scope>NUCLEOTIDE SEQUENCE [LARGE SCALE GENOMIC DNA]</scope>
    <source>
        <strain evidence="5 8">CSTR1</strain>
    </source>
</reference>
<keyword evidence="7" id="KW-1185">Reference proteome</keyword>
<keyword evidence="3" id="KW-0812">Transmembrane</keyword>